<evidence type="ECO:0000313" key="2">
    <source>
        <dbReference type="EMBL" id="GGJ13072.1"/>
    </source>
</evidence>
<reference evidence="2" key="1">
    <citation type="journal article" date="2014" name="Int. J. Syst. Evol. Microbiol.">
        <title>Complete genome sequence of Corynebacterium casei LMG S-19264T (=DSM 44701T), isolated from a smear-ripened cheese.</title>
        <authorList>
            <consortium name="US DOE Joint Genome Institute (JGI-PGF)"/>
            <person name="Walter F."/>
            <person name="Albersmeier A."/>
            <person name="Kalinowski J."/>
            <person name="Ruckert C."/>
        </authorList>
    </citation>
    <scope>NUCLEOTIDE SEQUENCE</scope>
    <source>
        <strain evidence="2">JCM 14359</strain>
    </source>
</reference>
<evidence type="ECO:0000256" key="1">
    <source>
        <dbReference type="SAM" id="Phobius"/>
    </source>
</evidence>
<organism evidence="2 3">
    <name type="scientific">Halobellus salinus</name>
    <dbReference type="NCBI Taxonomy" id="931585"/>
    <lineage>
        <taxon>Archaea</taxon>
        <taxon>Methanobacteriati</taxon>
        <taxon>Methanobacteriota</taxon>
        <taxon>Stenosarchaea group</taxon>
        <taxon>Halobacteria</taxon>
        <taxon>Halobacteriales</taxon>
        <taxon>Haloferacaceae</taxon>
        <taxon>Halobellus</taxon>
    </lineage>
</organism>
<comment type="caution">
    <text evidence="2">The sequence shown here is derived from an EMBL/GenBank/DDBJ whole genome shotgun (WGS) entry which is preliminary data.</text>
</comment>
<sequence>MAAIHLCAPARTPRRSPTAVLAVTADAPLTRVFAVGLGLGVVVAALVGLSGDRMVPSHSAAVYRGAFVGMASLALLAGSAAVTAAGLAC</sequence>
<gene>
    <name evidence="2" type="ORF">GCM10008995_23620</name>
</gene>
<feature type="transmembrane region" description="Helical" evidence="1">
    <location>
        <begin position="61"/>
        <end position="88"/>
    </location>
</feature>
<feature type="transmembrane region" description="Helical" evidence="1">
    <location>
        <begin position="32"/>
        <end position="49"/>
    </location>
</feature>
<keyword evidence="3" id="KW-1185">Reference proteome</keyword>
<keyword evidence="1" id="KW-1133">Transmembrane helix</keyword>
<name>A0A830EHS9_9EURY</name>
<dbReference type="RefSeq" id="WP_188787662.1">
    <property type="nucleotide sequence ID" value="NZ_BMOC01000016.1"/>
</dbReference>
<keyword evidence="1" id="KW-0812">Transmembrane</keyword>
<proteinExistence type="predicted"/>
<keyword evidence="1" id="KW-0472">Membrane</keyword>
<dbReference type="Proteomes" id="UP000653099">
    <property type="component" value="Unassembled WGS sequence"/>
</dbReference>
<evidence type="ECO:0000313" key="3">
    <source>
        <dbReference type="Proteomes" id="UP000653099"/>
    </source>
</evidence>
<dbReference type="AlphaFoldDB" id="A0A830EHS9"/>
<accession>A0A830EHS9</accession>
<dbReference type="EMBL" id="BMOC01000016">
    <property type="protein sequence ID" value="GGJ13072.1"/>
    <property type="molecule type" value="Genomic_DNA"/>
</dbReference>
<reference evidence="2" key="2">
    <citation type="submission" date="2020-09" db="EMBL/GenBank/DDBJ databases">
        <authorList>
            <person name="Sun Q."/>
            <person name="Ohkuma M."/>
        </authorList>
    </citation>
    <scope>NUCLEOTIDE SEQUENCE</scope>
    <source>
        <strain evidence="2">JCM 14359</strain>
    </source>
</reference>
<protein>
    <submittedName>
        <fullName evidence="2">Uncharacterized protein</fullName>
    </submittedName>
</protein>